<evidence type="ECO:0000313" key="2">
    <source>
        <dbReference type="EMBL" id="VGO18231.1"/>
    </source>
</evidence>
<organism evidence="2 3">
    <name type="scientific">Pontiella sulfatireligans</name>
    <dbReference type="NCBI Taxonomy" id="2750658"/>
    <lineage>
        <taxon>Bacteria</taxon>
        <taxon>Pseudomonadati</taxon>
        <taxon>Kiritimatiellota</taxon>
        <taxon>Kiritimatiellia</taxon>
        <taxon>Kiritimatiellales</taxon>
        <taxon>Pontiellaceae</taxon>
        <taxon>Pontiella</taxon>
    </lineage>
</organism>
<keyword evidence="3" id="KW-1185">Reference proteome</keyword>
<gene>
    <name evidence="2" type="ORF">SCARR_00282</name>
</gene>
<keyword evidence="1" id="KW-0472">Membrane</keyword>
<feature type="transmembrane region" description="Helical" evidence="1">
    <location>
        <begin position="6"/>
        <end position="34"/>
    </location>
</feature>
<dbReference type="RefSeq" id="WP_136059735.1">
    <property type="nucleotide sequence ID" value="NZ_CAAHFH010000001.1"/>
</dbReference>
<evidence type="ECO:0000313" key="3">
    <source>
        <dbReference type="Proteomes" id="UP000346198"/>
    </source>
</evidence>
<keyword evidence="1" id="KW-1133">Transmembrane helix</keyword>
<evidence type="ECO:0000256" key="1">
    <source>
        <dbReference type="SAM" id="Phobius"/>
    </source>
</evidence>
<reference evidence="2 3" key="1">
    <citation type="submission" date="2019-04" db="EMBL/GenBank/DDBJ databases">
        <authorList>
            <person name="Van Vliet M D."/>
        </authorList>
    </citation>
    <scope>NUCLEOTIDE SEQUENCE [LARGE SCALE GENOMIC DNA]</scope>
    <source>
        <strain evidence="2 3">F21</strain>
    </source>
</reference>
<sequence length="214" mass="24232">MSNEEITVSFFTFTLESLKIIAGAFVGATAAFAFERRKKKDDEVERQKNVIVETQFALASRINFVTGVNKGSLNEHKDNPLRWIKLLPLEIHPVVPKIKIDELVFILFSKDANLLSEINLIDEAFDSFVGAMKRRNELHLDFQNHPEKPNPNFEEIMTALTDGIYKYSEDLESSIEKTMSLLLDLIKTGYKNGKGLSLDPVEASHSKDKAKDTN</sequence>
<protein>
    <submittedName>
        <fullName evidence="2">Uncharacterized protein</fullName>
    </submittedName>
</protein>
<dbReference type="EMBL" id="CAAHFH010000001">
    <property type="protein sequence ID" value="VGO18231.1"/>
    <property type="molecule type" value="Genomic_DNA"/>
</dbReference>
<proteinExistence type="predicted"/>
<name>A0A6C2UFM6_9BACT</name>
<dbReference type="Proteomes" id="UP000346198">
    <property type="component" value="Unassembled WGS sequence"/>
</dbReference>
<accession>A0A6C2UFM6</accession>
<keyword evidence="1" id="KW-0812">Transmembrane</keyword>
<dbReference type="AlphaFoldDB" id="A0A6C2UFM6"/>